<dbReference type="InterPro" id="IPR036388">
    <property type="entry name" value="WH-like_DNA-bd_sf"/>
</dbReference>
<sequence>MARNKILIENYGLYPPENSQPFWEDNNIYDEDKVIFNIDLQVSLQKLTPTERKILTLCNQRYSIREVEEMINLPSTTVFRIKECAINKLKGMMNGEDRIYSIFA</sequence>
<dbReference type="SUPFAM" id="SSF88659">
    <property type="entry name" value="Sigma3 and sigma4 domains of RNA polymerase sigma factors"/>
    <property type="match status" value="1"/>
</dbReference>
<evidence type="ECO:0000313" key="2">
    <source>
        <dbReference type="EMBL" id="QJI02095.1"/>
    </source>
</evidence>
<gene>
    <name evidence="1" type="ORF">TM448A01175_0014</name>
    <name evidence="2" type="ORF">TM448B02923_0008</name>
</gene>
<accession>A0A6H1ZN06</accession>
<dbReference type="Gene3D" id="1.10.10.10">
    <property type="entry name" value="Winged helix-like DNA-binding domain superfamily/Winged helix DNA-binding domain"/>
    <property type="match status" value="1"/>
</dbReference>
<dbReference type="InterPro" id="IPR013324">
    <property type="entry name" value="RNA_pol_sigma_r3/r4-like"/>
</dbReference>
<dbReference type="EMBL" id="MT144106">
    <property type="protein sequence ID" value="QJA48859.1"/>
    <property type="molecule type" value="Genomic_DNA"/>
</dbReference>
<dbReference type="AlphaFoldDB" id="A0A6H1ZN06"/>
<name>A0A6H1ZN06_9ZZZZ</name>
<organism evidence="1">
    <name type="scientific">viral metagenome</name>
    <dbReference type="NCBI Taxonomy" id="1070528"/>
    <lineage>
        <taxon>unclassified sequences</taxon>
        <taxon>metagenomes</taxon>
        <taxon>organismal metagenomes</taxon>
    </lineage>
</organism>
<reference evidence="1" key="1">
    <citation type="submission" date="2020-03" db="EMBL/GenBank/DDBJ databases">
        <title>The deep terrestrial virosphere.</title>
        <authorList>
            <person name="Holmfeldt K."/>
            <person name="Nilsson E."/>
            <person name="Simone D."/>
            <person name="Lopez-Fernandez M."/>
            <person name="Wu X."/>
            <person name="de Brujin I."/>
            <person name="Lundin D."/>
            <person name="Andersson A."/>
            <person name="Bertilsson S."/>
            <person name="Dopson M."/>
        </authorList>
    </citation>
    <scope>NUCLEOTIDE SEQUENCE</scope>
    <source>
        <strain evidence="1">TM448A01175</strain>
        <strain evidence="2">TM448B02923</strain>
    </source>
</reference>
<protein>
    <submittedName>
        <fullName evidence="1">Putative sigma-70 region domain containing protein</fullName>
    </submittedName>
</protein>
<proteinExistence type="predicted"/>
<evidence type="ECO:0000313" key="1">
    <source>
        <dbReference type="EMBL" id="QJA48859.1"/>
    </source>
</evidence>
<dbReference type="EMBL" id="MT144974">
    <property type="protein sequence ID" value="QJI02095.1"/>
    <property type="molecule type" value="Genomic_DNA"/>
</dbReference>